<reference evidence="6 7" key="1">
    <citation type="submission" date="2006-03" db="EMBL/GenBank/DDBJ databases">
        <authorList>
            <person name="Bartlett D.H."/>
            <person name="Valle G."/>
            <person name="Lauro F.M."/>
            <person name="Vezzi A."/>
            <person name="Simonato F."/>
            <person name="Eloe E."/>
            <person name="Vitulo N."/>
            <person name="Stratton T.K."/>
            <person name="D'angelo M."/>
            <person name="Ferriera S."/>
            <person name="Johnson J."/>
            <person name="Kravitz S."/>
            <person name="Beeson K."/>
            <person name="Sutton G."/>
            <person name="Rogers Y."/>
            <person name="Friedman R."/>
            <person name="Frazier M."/>
            <person name="Venter J.C."/>
        </authorList>
    </citation>
    <scope>NUCLEOTIDE SEQUENCE [LARGE SCALE GENOMIC DNA]</scope>
    <source>
        <strain evidence="6 7">3TCK</strain>
    </source>
</reference>
<name>Q1Z9J6_9GAMM</name>
<protein>
    <submittedName>
        <fullName evidence="6">Inositol monophosphatase protein</fullName>
    </submittedName>
</protein>
<dbReference type="HOGENOM" id="CLU_044118_0_0_6"/>
<evidence type="ECO:0000313" key="7">
    <source>
        <dbReference type="Proteomes" id="UP000003789"/>
    </source>
</evidence>
<dbReference type="RefSeq" id="WP_006229155.1">
    <property type="nucleotide sequence ID" value="NZ_CH724134.1"/>
</dbReference>
<dbReference type="GO" id="GO:0046872">
    <property type="term" value="F:metal ion binding"/>
    <property type="evidence" value="ECO:0007669"/>
    <property type="project" value="UniProtKB-KW"/>
</dbReference>
<feature type="binding site" evidence="5">
    <location>
        <position position="82"/>
    </location>
    <ligand>
        <name>Mg(2+)</name>
        <dbReference type="ChEBI" id="CHEBI:18420"/>
        <label>1</label>
        <note>catalytic</note>
    </ligand>
</feature>
<evidence type="ECO:0000256" key="3">
    <source>
        <dbReference type="ARBA" id="ARBA00022801"/>
    </source>
</evidence>
<dbReference type="PRINTS" id="PR00377">
    <property type="entry name" value="IMPHPHTASES"/>
</dbReference>
<dbReference type="OrthoDB" id="9785695at2"/>
<dbReference type="EMBL" id="AAPH01000001">
    <property type="protein sequence ID" value="EAS45846.1"/>
    <property type="molecule type" value="Genomic_DNA"/>
</dbReference>
<dbReference type="GO" id="GO:0007165">
    <property type="term" value="P:signal transduction"/>
    <property type="evidence" value="ECO:0007669"/>
    <property type="project" value="TreeGrafter"/>
</dbReference>
<organism evidence="6 7">
    <name type="scientific">Photobacterium profundum 3TCK</name>
    <dbReference type="NCBI Taxonomy" id="314280"/>
    <lineage>
        <taxon>Bacteria</taxon>
        <taxon>Pseudomonadati</taxon>
        <taxon>Pseudomonadota</taxon>
        <taxon>Gammaproteobacteria</taxon>
        <taxon>Vibrionales</taxon>
        <taxon>Vibrionaceae</taxon>
        <taxon>Photobacterium</taxon>
    </lineage>
</organism>
<dbReference type="PANTHER" id="PTHR20854:SF4">
    <property type="entry name" value="INOSITOL-1-MONOPHOSPHATASE-RELATED"/>
    <property type="match status" value="1"/>
</dbReference>
<comment type="caution">
    <text evidence="6">The sequence shown here is derived from an EMBL/GenBank/DDBJ whole genome shotgun (WGS) entry which is preliminary data.</text>
</comment>
<evidence type="ECO:0000256" key="5">
    <source>
        <dbReference type="PIRSR" id="PIRSR600760-2"/>
    </source>
</evidence>
<dbReference type="AlphaFoldDB" id="Q1Z9J6"/>
<dbReference type="PROSITE" id="PS00629">
    <property type="entry name" value="IMP_1"/>
    <property type="match status" value="1"/>
</dbReference>
<sequence>MLHDILKTSLAISEQAANIALKAFELRDEYIRESKGLQDWVTEADRNVEAFIKQSLATAFPSHHFLGEETGGDLIPPGWVIDPIDGTTNFLYGIADFVISMAFVDENGPAIGIICAPAHNRTIYAVRGEGCFENGKRLKVKDNGDAELVVGLNLNYQPGIPEDFVLKTQRMISHGHQIRMSGSAAWSLTQVACGELDGCYVGEVNVWDAMAAQIICSETGLDTAPYFKHTGPIYAFPPSSSLKKLLID</sequence>
<evidence type="ECO:0000313" key="6">
    <source>
        <dbReference type="EMBL" id="EAS45846.1"/>
    </source>
</evidence>
<dbReference type="GO" id="GO:0008934">
    <property type="term" value="F:inositol monophosphate 1-phosphatase activity"/>
    <property type="evidence" value="ECO:0007669"/>
    <property type="project" value="TreeGrafter"/>
</dbReference>
<dbReference type="Gene3D" id="3.40.190.80">
    <property type="match status" value="1"/>
</dbReference>
<accession>Q1Z9J6</accession>
<keyword evidence="4 5" id="KW-0460">Magnesium</keyword>
<keyword evidence="2 5" id="KW-0479">Metal-binding</keyword>
<feature type="binding site" evidence="5">
    <location>
        <position position="85"/>
    </location>
    <ligand>
        <name>Mg(2+)</name>
        <dbReference type="ChEBI" id="CHEBI:18420"/>
        <label>1</label>
        <note>catalytic</note>
    </ligand>
</feature>
<dbReference type="Proteomes" id="UP000003789">
    <property type="component" value="Unassembled WGS sequence"/>
</dbReference>
<feature type="binding site" evidence="5">
    <location>
        <position position="68"/>
    </location>
    <ligand>
        <name>Mg(2+)</name>
        <dbReference type="ChEBI" id="CHEBI:18420"/>
        <label>1</label>
        <note>catalytic</note>
    </ligand>
</feature>
<comment type="similarity">
    <text evidence="1">Belongs to the inositol monophosphatase superfamily.</text>
</comment>
<dbReference type="InterPro" id="IPR000760">
    <property type="entry name" value="Inositol_monophosphatase-like"/>
</dbReference>
<feature type="binding site" evidence="5">
    <location>
        <position position="84"/>
    </location>
    <ligand>
        <name>Mg(2+)</name>
        <dbReference type="ChEBI" id="CHEBI:18420"/>
        <label>1</label>
        <note>catalytic</note>
    </ligand>
</feature>
<evidence type="ECO:0000256" key="4">
    <source>
        <dbReference type="ARBA" id="ARBA00022842"/>
    </source>
</evidence>
<dbReference type="PANTHER" id="PTHR20854">
    <property type="entry name" value="INOSITOL MONOPHOSPHATASE"/>
    <property type="match status" value="1"/>
</dbReference>
<feature type="binding site" evidence="5">
    <location>
        <position position="208"/>
    </location>
    <ligand>
        <name>Mg(2+)</name>
        <dbReference type="ChEBI" id="CHEBI:18420"/>
        <label>1</label>
        <note>catalytic</note>
    </ligand>
</feature>
<evidence type="ECO:0000256" key="2">
    <source>
        <dbReference type="ARBA" id="ARBA00022723"/>
    </source>
</evidence>
<dbReference type="SUPFAM" id="SSF56655">
    <property type="entry name" value="Carbohydrate phosphatase"/>
    <property type="match status" value="1"/>
</dbReference>
<proteinExistence type="inferred from homology"/>
<gene>
    <name evidence="6" type="ORF">P3TCK_05696</name>
</gene>
<dbReference type="InterPro" id="IPR020583">
    <property type="entry name" value="Inositol_monoP_metal-BS"/>
</dbReference>
<dbReference type="Gene3D" id="3.30.540.10">
    <property type="entry name" value="Fructose-1,6-Bisphosphatase, subunit A, domain 1"/>
    <property type="match status" value="1"/>
</dbReference>
<keyword evidence="3" id="KW-0378">Hydrolase</keyword>
<dbReference type="Pfam" id="PF00459">
    <property type="entry name" value="Inositol_P"/>
    <property type="match status" value="1"/>
</dbReference>
<comment type="cofactor">
    <cofactor evidence="5">
        <name>Mg(2+)</name>
        <dbReference type="ChEBI" id="CHEBI:18420"/>
    </cofactor>
</comment>
<evidence type="ECO:0000256" key="1">
    <source>
        <dbReference type="ARBA" id="ARBA00009759"/>
    </source>
</evidence>
<dbReference type="GO" id="GO:0006020">
    <property type="term" value="P:inositol metabolic process"/>
    <property type="evidence" value="ECO:0007669"/>
    <property type="project" value="TreeGrafter"/>
</dbReference>